<evidence type="ECO:0000313" key="2">
    <source>
        <dbReference type="Proteomes" id="UP000595140"/>
    </source>
</evidence>
<organism evidence="1 2">
    <name type="scientific">Cuscuta campestris</name>
    <dbReference type="NCBI Taxonomy" id="132261"/>
    <lineage>
        <taxon>Eukaryota</taxon>
        <taxon>Viridiplantae</taxon>
        <taxon>Streptophyta</taxon>
        <taxon>Embryophyta</taxon>
        <taxon>Tracheophyta</taxon>
        <taxon>Spermatophyta</taxon>
        <taxon>Magnoliopsida</taxon>
        <taxon>eudicotyledons</taxon>
        <taxon>Gunneridae</taxon>
        <taxon>Pentapetalae</taxon>
        <taxon>asterids</taxon>
        <taxon>lamiids</taxon>
        <taxon>Solanales</taxon>
        <taxon>Convolvulaceae</taxon>
        <taxon>Cuscuteae</taxon>
        <taxon>Cuscuta</taxon>
        <taxon>Cuscuta subgen. Grammica</taxon>
        <taxon>Cuscuta sect. Cleistogrammica</taxon>
    </lineage>
</organism>
<dbReference type="PANTHER" id="PTHR10775">
    <property type="entry name" value="OS08G0208400 PROTEIN"/>
    <property type="match status" value="1"/>
</dbReference>
<accession>A0A484MLR2</accession>
<protein>
    <submittedName>
        <fullName evidence="1">Uncharacterized protein</fullName>
    </submittedName>
</protein>
<keyword evidence="2" id="KW-1185">Reference proteome</keyword>
<reference evidence="1 2" key="1">
    <citation type="submission" date="2018-04" db="EMBL/GenBank/DDBJ databases">
        <authorList>
            <person name="Vogel A."/>
        </authorList>
    </citation>
    <scope>NUCLEOTIDE SEQUENCE [LARGE SCALE GENOMIC DNA]</scope>
</reference>
<dbReference type="EMBL" id="OOIL02003924">
    <property type="protein sequence ID" value="VFQ89893.1"/>
    <property type="molecule type" value="Genomic_DNA"/>
</dbReference>
<dbReference type="OrthoDB" id="1729146at2759"/>
<dbReference type="Proteomes" id="UP000595140">
    <property type="component" value="Unassembled WGS sequence"/>
</dbReference>
<dbReference type="AlphaFoldDB" id="A0A484MLR2"/>
<proteinExistence type="predicted"/>
<gene>
    <name evidence="1" type="ORF">CCAM_LOCUS31669</name>
</gene>
<sequence length="111" mass="12438">MEDELGATQDVHPDQVVIDEERNMYESLLGSSKRLLYPGCTKFTRLKGVLELFNLKVANGWSDKSFTSLLSLLGELLPDGHELPSSTYEANKMMSPMDEGYKKIHACVVKT</sequence>
<evidence type="ECO:0000313" key="1">
    <source>
        <dbReference type="EMBL" id="VFQ89893.1"/>
    </source>
</evidence>
<dbReference type="PANTHER" id="PTHR10775:SF182">
    <property type="entry name" value="TRANSPOSON, EN_SPM-LIKE, TRANSPOSASE-ASSOCIATED DOMAIN PROTEIN-RELATED"/>
    <property type="match status" value="1"/>
</dbReference>
<name>A0A484MLR2_9ASTE</name>